<reference evidence="3" key="1">
    <citation type="submission" date="2023-05" db="EMBL/GenBank/DDBJ databases">
        <title>Cataloging the Phylogenetic Diversity of Human Bladder Bacteria.</title>
        <authorList>
            <person name="Du J."/>
        </authorList>
    </citation>
    <scope>NUCLEOTIDE SEQUENCE</scope>
    <source>
        <strain evidence="3">UMB10101</strain>
    </source>
</reference>
<accession>A0AAJ1V5K9</accession>
<evidence type="ECO:0000256" key="1">
    <source>
        <dbReference type="ARBA" id="ARBA00022676"/>
    </source>
</evidence>
<dbReference type="Proteomes" id="UP001236274">
    <property type="component" value="Unassembled WGS sequence"/>
</dbReference>
<protein>
    <submittedName>
        <fullName evidence="3">Glycosyltransferase family 9 protein</fullName>
        <ecNumber evidence="3">2.4.-.-</ecNumber>
    </submittedName>
</protein>
<dbReference type="GO" id="GO:0005829">
    <property type="term" value="C:cytosol"/>
    <property type="evidence" value="ECO:0007669"/>
    <property type="project" value="TreeGrafter"/>
</dbReference>
<dbReference type="InterPro" id="IPR002201">
    <property type="entry name" value="Glyco_trans_9"/>
</dbReference>
<dbReference type="EMBL" id="JASORJ010000010">
    <property type="protein sequence ID" value="MDK7357317.1"/>
    <property type="molecule type" value="Genomic_DNA"/>
</dbReference>
<gene>
    <name evidence="3" type="ORF">QP520_06720</name>
</gene>
<dbReference type="Gene3D" id="3.40.50.2000">
    <property type="entry name" value="Glycogen Phosphorylase B"/>
    <property type="match status" value="2"/>
</dbReference>
<dbReference type="PANTHER" id="PTHR30160">
    <property type="entry name" value="TETRAACYLDISACCHARIDE 4'-KINASE-RELATED"/>
    <property type="match status" value="1"/>
</dbReference>
<dbReference type="InterPro" id="IPR051199">
    <property type="entry name" value="LPS_LOS_Heptosyltrfase"/>
</dbReference>
<comment type="caution">
    <text evidence="3">The sequence shown here is derived from an EMBL/GenBank/DDBJ whole genome shotgun (WGS) entry which is preliminary data.</text>
</comment>
<dbReference type="CDD" id="cd03789">
    <property type="entry name" value="GT9_LPS_heptosyltransferase"/>
    <property type="match status" value="1"/>
</dbReference>
<dbReference type="GO" id="GO:0009244">
    <property type="term" value="P:lipopolysaccharide core region biosynthetic process"/>
    <property type="evidence" value="ECO:0007669"/>
    <property type="project" value="TreeGrafter"/>
</dbReference>
<dbReference type="AlphaFoldDB" id="A0AAJ1V5K9"/>
<dbReference type="EC" id="2.4.-.-" evidence="3"/>
<keyword evidence="2 3" id="KW-0808">Transferase</keyword>
<sequence>MMSPLLKGIKLLYPDTKLTVVGEENAKQLMEAYPFVDEYLTFDKTKKSSWHLIKKLWRSDVVYLMDTLYHISIIYGLACIKKRVGLPHKRKFWLTDCLKVESWMNHAFEPVVYAHFLKEATGIDVTTLPNWDTFVYPDARDVDKQHVKELLAPLQGKDYIVSSLETGGYAKNWPKEHWITLFNELNKIGKLVVLIGAESQNYTNLELPDNVVNLIGKTNLLEVGEIIRNAELVINGCSFPVHVANAFDTPVIGLYGSQPVWRGAPQRIYKAITSPVKCAGCDLLFNGPGWCEKPVCMKQITPVEVMKCVKQFYDEGKPLGMYKLVTGK</sequence>
<dbReference type="GO" id="GO:0008713">
    <property type="term" value="F:ADP-heptose-lipopolysaccharide heptosyltransferase activity"/>
    <property type="evidence" value="ECO:0007669"/>
    <property type="project" value="TreeGrafter"/>
</dbReference>
<dbReference type="SUPFAM" id="SSF53756">
    <property type="entry name" value="UDP-Glycosyltransferase/glycogen phosphorylase"/>
    <property type="match status" value="1"/>
</dbReference>
<organism evidence="3 4">
    <name type="scientific">Veillonella atypica</name>
    <dbReference type="NCBI Taxonomy" id="39777"/>
    <lineage>
        <taxon>Bacteria</taxon>
        <taxon>Bacillati</taxon>
        <taxon>Bacillota</taxon>
        <taxon>Negativicutes</taxon>
        <taxon>Veillonellales</taxon>
        <taxon>Veillonellaceae</taxon>
        <taxon>Veillonella</taxon>
    </lineage>
</organism>
<dbReference type="Pfam" id="PF01075">
    <property type="entry name" value="Glyco_transf_9"/>
    <property type="match status" value="1"/>
</dbReference>
<evidence type="ECO:0000313" key="4">
    <source>
        <dbReference type="Proteomes" id="UP001236274"/>
    </source>
</evidence>
<proteinExistence type="predicted"/>
<evidence type="ECO:0000313" key="3">
    <source>
        <dbReference type="EMBL" id="MDK7357317.1"/>
    </source>
</evidence>
<dbReference type="RefSeq" id="WP_285417668.1">
    <property type="nucleotide sequence ID" value="NZ_JASORJ010000010.1"/>
</dbReference>
<keyword evidence="1 3" id="KW-0328">Glycosyltransferase</keyword>
<name>A0AAJ1V5K9_9FIRM</name>
<evidence type="ECO:0000256" key="2">
    <source>
        <dbReference type="ARBA" id="ARBA00022679"/>
    </source>
</evidence>